<feature type="domain" description="AMP-dependent synthetase/ligase" evidence="2">
    <location>
        <begin position="82"/>
        <end position="283"/>
    </location>
</feature>
<dbReference type="PIRSF" id="PIRSF006444">
    <property type="entry name" value="PaaK"/>
    <property type="match status" value="1"/>
</dbReference>
<name>A0ABQ3M1U5_9PSEU</name>
<evidence type="ECO:0000313" key="5">
    <source>
        <dbReference type="Proteomes" id="UP000635387"/>
    </source>
</evidence>
<keyword evidence="1" id="KW-0547">Nucleotide-binding</keyword>
<dbReference type="GO" id="GO:0016874">
    <property type="term" value="F:ligase activity"/>
    <property type="evidence" value="ECO:0007669"/>
    <property type="project" value="UniProtKB-KW"/>
</dbReference>
<comment type="pathway">
    <text evidence="1">Aromatic compound metabolism; phenylacetate degradation.</text>
</comment>
<dbReference type="SUPFAM" id="SSF56801">
    <property type="entry name" value="Acetyl-CoA synthetase-like"/>
    <property type="match status" value="1"/>
</dbReference>
<dbReference type="PANTHER" id="PTHR43439">
    <property type="entry name" value="PHENYLACETATE-COENZYME A LIGASE"/>
    <property type="match status" value="1"/>
</dbReference>
<dbReference type="PANTHER" id="PTHR43439:SF1">
    <property type="entry name" value="PHENYLACETATE-COENZYME A LIGASE"/>
    <property type="match status" value="1"/>
</dbReference>
<dbReference type="Proteomes" id="UP000635387">
    <property type="component" value="Unassembled WGS sequence"/>
</dbReference>
<accession>A0ABQ3M1U5</accession>
<dbReference type="Gene3D" id="3.40.50.12780">
    <property type="entry name" value="N-terminal domain of ligase-like"/>
    <property type="match status" value="1"/>
</dbReference>
<evidence type="ECO:0000313" key="4">
    <source>
        <dbReference type="EMBL" id="GHH29709.1"/>
    </source>
</evidence>
<dbReference type="InterPro" id="IPR051414">
    <property type="entry name" value="Adenylate-forming_Reductase"/>
</dbReference>
<dbReference type="EMBL" id="BNAY01000008">
    <property type="protein sequence ID" value="GHH29709.1"/>
    <property type="molecule type" value="Genomic_DNA"/>
</dbReference>
<keyword evidence="5" id="KW-1185">Reference proteome</keyword>
<dbReference type="InterPro" id="IPR045851">
    <property type="entry name" value="AMP-bd_C_sf"/>
</dbReference>
<dbReference type="InterPro" id="IPR000873">
    <property type="entry name" value="AMP-dep_synth/lig_dom"/>
</dbReference>
<dbReference type="Gene3D" id="3.30.300.30">
    <property type="match status" value="1"/>
</dbReference>
<feature type="domain" description="AMP-dependent ligase C-terminal" evidence="3">
    <location>
        <begin position="332"/>
        <end position="425"/>
    </location>
</feature>
<dbReference type="CDD" id="cd05913">
    <property type="entry name" value="PaaK"/>
    <property type="match status" value="1"/>
</dbReference>
<dbReference type="EC" id="6.2.1.30" evidence="1"/>
<dbReference type="NCBIfam" id="TIGR02155">
    <property type="entry name" value="PA_CoA_ligase"/>
    <property type="match status" value="1"/>
</dbReference>
<dbReference type="Pfam" id="PF00501">
    <property type="entry name" value="AMP-binding"/>
    <property type="match status" value="1"/>
</dbReference>
<sequence length="428" mass="47444">MSAFSDEAENLTIDELQALQLKRLRWTLRHAYDNVPFYTRKFDEAGVHPDDCKALEDLAKFPFTTKQDLRDNYPFGMFAVPESQVSRIHASSGTTGKPTVVGYTAEDIDTWATVMARSIRAAGGRPGDKVHVAYGYGLFTGGLGAHYGAEKLGCTVIPASGGMTARQVQIITDFKPEIIMVTPSYMLTLLDEFERQGIDPQSSSLKVGIFGAEPWTEQMRTEIEERVGIDAVDIYGLSEVMGPGVAQECVETKDGLHIWEDHFFPEVIDPFTEKPTDAEGELLFTSLTKQALPIIRYRTRDLTRLLPGTARPAYRRMEKVTGRSDDMIILRGVNVFPTQIEEVVLVTPALAPHFQLIRSTKGRMDHLTVRVEARPDATADQRAEAAARLIAGVKDGVGVSVGVEVVDPDTLERSLGKMRRVLDERDRG</sequence>
<dbReference type="Pfam" id="PF14535">
    <property type="entry name" value="AMP-binding_C_2"/>
    <property type="match status" value="1"/>
</dbReference>
<keyword evidence="1 4" id="KW-0436">Ligase</keyword>
<comment type="catalytic activity">
    <reaction evidence="1">
        <text>2-phenylacetate + ATP + CoA = phenylacetyl-CoA + AMP + diphosphate</text>
        <dbReference type="Rhea" id="RHEA:20956"/>
        <dbReference type="ChEBI" id="CHEBI:18401"/>
        <dbReference type="ChEBI" id="CHEBI:30616"/>
        <dbReference type="ChEBI" id="CHEBI:33019"/>
        <dbReference type="ChEBI" id="CHEBI:57287"/>
        <dbReference type="ChEBI" id="CHEBI:57390"/>
        <dbReference type="ChEBI" id="CHEBI:456215"/>
        <dbReference type="EC" id="6.2.1.30"/>
    </reaction>
</comment>
<protein>
    <recommendedName>
        <fullName evidence="1">Phenylacetate-coenzyme A ligase</fullName>
        <ecNumber evidence="1">6.2.1.30</ecNumber>
    </recommendedName>
    <alternativeName>
        <fullName evidence="1">Phenylacetyl-CoA ligase</fullName>
    </alternativeName>
</protein>
<evidence type="ECO:0000256" key="1">
    <source>
        <dbReference type="PIRNR" id="PIRNR006444"/>
    </source>
</evidence>
<dbReference type="InterPro" id="IPR028154">
    <property type="entry name" value="AMP-dep_Lig_C"/>
</dbReference>
<comment type="function">
    <text evidence="1">Catalyzes the activation of phenylacetic acid (PA) to phenylacetyl-CoA (PA-CoA).</text>
</comment>
<dbReference type="InterPro" id="IPR049623">
    <property type="entry name" value="PA_CoA_lig_proteobact_actino"/>
</dbReference>
<gene>
    <name evidence="4" type="primary">paaK</name>
    <name evidence="4" type="ORF">GCM10017790_62310</name>
</gene>
<comment type="caution">
    <text evidence="4">The sequence shown here is derived from an EMBL/GenBank/DDBJ whole genome shotgun (WGS) entry which is preliminary data.</text>
</comment>
<dbReference type="InterPro" id="IPR042099">
    <property type="entry name" value="ANL_N_sf"/>
</dbReference>
<proteinExistence type="inferred from homology"/>
<reference evidence="5" key="1">
    <citation type="journal article" date="2019" name="Int. J. Syst. Evol. Microbiol.">
        <title>The Global Catalogue of Microorganisms (GCM) 10K type strain sequencing project: providing services to taxonomists for standard genome sequencing and annotation.</title>
        <authorList>
            <consortium name="The Broad Institute Genomics Platform"/>
            <consortium name="The Broad Institute Genome Sequencing Center for Infectious Disease"/>
            <person name="Wu L."/>
            <person name="Ma J."/>
        </authorList>
    </citation>
    <scope>NUCLEOTIDE SEQUENCE [LARGE SCALE GENOMIC DNA]</scope>
    <source>
        <strain evidence="5">CGMCC 4.7683</strain>
    </source>
</reference>
<comment type="similarity">
    <text evidence="1">Belongs to the phenylacetyl-CoA ligase family.</text>
</comment>
<dbReference type="InterPro" id="IPR011880">
    <property type="entry name" value="PA_CoA_ligase"/>
</dbReference>
<evidence type="ECO:0000259" key="3">
    <source>
        <dbReference type="Pfam" id="PF14535"/>
    </source>
</evidence>
<evidence type="ECO:0000259" key="2">
    <source>
        <dbReference type="Pfam" id="PF00501"/>
    </source>
</evidence>
<organism evidence="4 5">
    <name type="scientific">Amycolatopsis oliviviridis</name>
    <dbReference type="NCBI Taxonomy" id="1471590"/>
    <lineage>
        <taxon>Bacteria</taxon>
        <taxon>Bacillati</taxon>
        <taxon>Actinomycetota</taxon>
        <taxon>Actinomycetes</taxon>
        <taxon>Pseudonocardiales</taxon>
        <taxon>Pseudonocardiaceae</taxon>
        <taxon>Amycolatopsis</taxon>
    </lineage>
</organism>